<dbReference type="AlphaFoldDB" id="Q65QD6"/>
<sequence>MVCYSPICSYNYINKCKAVLLAPLFFTPESKCTQKSAVKNFRNFYRTF</sequence>
<evidence type="ECO:0000313" key="1">
    <source>
        <dbReference type="EMBL" id="AAU38824.1"/>
    </source>
</evidence>
<gene>
    <name evidence="1" type="ordered locus">MS2217</name>
</gene>
<dbReference type="Proteomes" id="UP000000607">
    <property type="component" value="Chromosome"/>
</dbReference>
<reference evidence="1 2" key="1">
    <citation type="journal article" date="2004" name="Nat. Biotechnol.">
        <title>The genome sequence of the capnophilic rumen bacterium Mannheimia succiniciproducens.</title>
        <authorList>
            <person name="Hong S.H."/>
            <person name="Kim J.S."/>
            <person name="Lee S.Y."/>
            <person name="In Y.H."/>
            <person name="Choi S.S."/>
            <person name="Rih J.-K."/>
            <person name="Kim C.H."/>
            <person name="Jeong H."/>
            <person name="Hur C.G."/>
            <person name="Kim J.J."/>
        </authorList>
    </citation>
    <scope>NUCLEOTIDE SEQUENCE [LARGE SCALE GENOMIC DNA]</scope>
    <source>
        <strain evidence="2">KCTC 0769BP / MBEL55E</strain>
    </source>
</reference>
<protein>
    <submittedName>
        <fullName evidence="1">Uncharacterized protein</fullName>
    </submittedName>
</protein>
<organism evidence="1 2">
    <name type="scientific">Mannheimia succiniciproducens (strain KCTC 0769BP / MBEL55E)</name>
    <dbReference type="NCBI Taxonomy" id="221988"/>
    <lineage>
        <taxon>Bacteria</taxon>
        <taxon>Pseudomonadati</taxon>
        <taxon>Pseudomonadota</taxon>
        <taxon>Gammaproteobacteria</taxon>
        <taxon>Pasteurellales</taxon>
        <taxon>Pasteurellaceae</taxon>
        <taxon>Basfia</taxon>
    </lineage>
</organism>
<accession>Q65QD6</accession>
<dbReference type="EMBL" id="AE016827">
    <property type="protein sequence ID" value="AAU38824.1"/>
    <property type="molecule type" value="Genomic_DNA"/>
</dbReference>
<proteinExistence type="predicted"/>
<dbReference type="KEGG" id="msu:MS2217"/>
<evidence type="ECO:0000313" key="2">
    <source>
        <dbReference type="Proteomes" id="UP000000607"/>
    </source>
</evidence>
<name>Q65QD6_MANSM</name>
<keyword evidence="2" id="KW-1185">Reference proteome</keyword>
<dbReference type="HOGENOM" id="CLU_3154576_0_0_6"/>